<sequence length="439" mass="49457">MLHLDELSWPAEIGSTTQGQLAAQATWIPDQEVTKLLSNLHVGLKGESDNPVYAACQALVDVPIETFGGDLELKGHDIVLKSYDPNVHLSIKISSSSDVSKPSLRAVRGQFTTLSGPKGLMFKTKHHKSVVTVNVWPVSRHSQQDQECLRSGKRGDHEHERHSSQGAENEKQSVRTLNGRKESRYEKRHNRRHHHDNQKHQHKQDHRHHRHGHHEEDRQDPVHRKPCHQEQPTCRYVPIYDQDPVSLFDPTSSEALWESNLCPIILDLEILIPRHPDPTELCSLQLEGAIMDVRLEDAHTNFKKVHIANQHGKIVIKDLRTDLLNVYSMLSDIQVLSVQSGHDKKLEVSAVSPVGAIQVQVAKAPTSKLCLTAISGRGDVDVVLPKAYAGQVVLKTPTYKSLIVEKVEPVRDRKNQPRLRNGVRLESKGDATHARLSYH</sequence>
<reference evidence="2" key="1">
    <citation type="journal article" date="2020" name="Fungal Divers.">
        <title>Resolving the Mortierellaceae phylogeny through synthesis of multi-gene phylogenetics and phylogenomics.</title>
        <authorList>
            <person name="Vandepol N."/>
            <person name="Liber J."/>
            <person name="Desiro A."/>
            <person name="Na H."/>
            <person name="Kennedy M."/>
            <person name="Barry K."/>
            <person name="Grigoriev I.V."/>
            <person name="Miller A.N."/>
            <person name="O'Donnell K."/>
            <person name="Stajich J.E."/>
            <person name="Bonito G."/>
        </authorList>
    </citation>
    <scope>NUCLEOTIDE SEQUENCE</scope>
    <source>
        <strain evidence="2">REB-010B</strain>
    </source>
</reference>
<feature type="region of interest" description="Disordered" evidence="1">
    <location>
        <begin position="141"/>
        <end position="229"/>
    </location>
</feature>
<accession>A0A9P6RMS2</accession>
<name>A0A9P6RMS2_9FUNG</name>
<dbReference type="AlphaFoldDB" id="A0A9P6RMS2"/>
<protein>
    <submittedName>
        <fullName evidence="2">Uncharacterized protein</fullName>
    </submittedName>
</protein>
<comment type="caution">
    <text evidence="2">The sequence shown here is derived from an EMBL/GenBank/DDBJ whole genome shotgun (WGS) entry which is preliminary data.</text>
</comment>
<keyword evidence="3" id="KW-1185">Reference proteome</keyword>
<proteinExistence type="predicted"/>
<feature type="compositionally biased region" description="Basic and acidic residues" evidence="1">
    <location>
        <begin position="213"/>
        <end position="223"/>
    </location>
</feature>
<gene>
    <name evidence="2" type="ORF">BGZ99_002895</name>
</gene>
<feature type="compositionally biased region" description="Basic residues" evidence="1">
    <location>
        <begin position="186"/>
        <end position="212"/>
    </location>
</feature>
<organism evidence="2 3">
    <name type="scientific">Dissophora globulifera</name>
    <dbReference type="NCBI Taxonomy" id="979702"/>
    <lineage>
        <taxon>Eukaryota</taxon>
        <taxon>Fungi</taxon>
        <taxon>Fungi incertae sedis</taxon>
        <taxon>Mucoromycota</taxon>
        <taxon>Mortierellomycotina</taxon>
        <taxon>Mortierellomycetes</taxon>
        <taxon>Mortierellales</taxon>
        <taxon>Mortierellaceae</taxon>
        <taxon>Dissophora</taxon>
    </lineage>
</organism>
<evidence type="ECO:0000256" key="1">
    <source>
        <dbReference type="SAM" id="MobiDB-lite"/>
    </source>
</evidence>
<dbReference type="EMBL" id="JAAAIP010000193">
    <property type="protein sequence ID" value="KAG0323219.1"/>
    <property type="molecule type" value="Genomic_DNA"/>
</dbReference>
<dbReference type="OrthoDB" id="2395709at2759"/>
<evidence type="ECO:0000313" key="2">
    <source>
        <dbReference type="EMBL" id="KAG0323219.1"/>
    </source>
</evidence>
<dbReference type="Proteomes" id="UP000738325">
    <property type="component" value="Unassembled WGS sequence"/>
</dbReference>
<evidence type="ECO:0000313" key="3">
    <source>
        <dbReference type="Proteomes" id="UP000738325"/>
    </source>
</evidence>
<feature type="compositionally biased region" description="Basic and acidic residues" evidence="1">
    <location>
        <begin position="142"/>
        <end position="185"/>
    </location>
</feature>